<proteinExistence type="predicted"/>
<keyword evidence="3" id="KW-1185">Reference proteome</keyword>
<evidence type="ECO:0000313" key="2">
    <source>
        <dbReference type="EMBL" id="ASU03556.1"/>
    </source>
</evidence>
<evidence type="ECO:0000256" key="1">
    <source>
        <dbReference type="SAM" id="Phobius"/>
    </source>
</evidence>
<dbReference type="EMBL" id="MF459646">
    <property type="protein sequence ID" value="ASU03556.1"/>
    <property type="molecule type" value="Genomic_DNA"/>
</dbReference>
<name>A0A223LJ30_9CAUD</name>
<evidence type="ECO:0000313" key="3">
    <source>
        <dbReference type="Proteomes" id="UP000225553"/>
    </source>
</evidence>
<sequence>MTLELDVLVFIWVYGCLGAALIKKVKYDPGTPYWKIFLMYVSLPLTCVVWVGVRLVRWIF</sequence>
<accession>A0A223LJ30</accession>
<feature type="transmembrane region" description="Helical" evidence="1">
    <location>
        <begin position="37"/>
        <end position="56"/>
    </location>
</feature>
<reference evidence="3" key="1">
    <citation type="submission" date="2017-07" db="EMBL/GenBank/DDBJ databases">
        <authorList>
            <person name="Putnam M.J."/>
            <person name="Sharma R."/>
            <person name="Kruger J.L."/>
            <person name="Berg J.A."/>
            <person name="Payne A.M."/>
            <person name="Fajardo C.P."/>
            <person name="Breakwell D.P."/>
            <person name="Hope S."/>
            <person name="Grose J.H."/>
        </authorList>
    </citation>
    <scope>NUCLEOTIDE SEQUENCE [LARGE SCALE GENOMIC DNA]</scope>
</reference>
<organism evidence="2 3">
    <name type="scientific">Erwinia phage vB_EamM_RisingSun</name>
    <dbReference type="NCBI Taxonomy" id="2026080"/>
    <lineage>
        <taxon>Viruses</taxon>
        <taxon>Duplodnaviria</taxon>
        <taxon>Heunggongvirae</taxon>
        <taxon>Uroviricota</taxon>
        <taxon>Caudoviricetes</taxon>
        <taxon>Chimalliviridae</taxon>
        <taxon>Risingsunvirus</taxon>
        <taxon>Risingsunvirus risingsun</taxon>
    </lineage>
</organism>
<keyword evidence="1" id="KW-1133">Transmembrane helix</keyword>
<protein>
    <recommendedName>
        <fullName evidence="4">Transmembrane protein</fullName>
    </recommendedName>
</protein>
<evidence type="ECO:0008006" key="4">
    <source>
        <dbReference type="Google" id="ProtNLM"/>
    </source>
</evidence>
<keyword evidence="1" id="KW-0472">Membrane</keyword>
<gene>
    <name evidence="2" type="ORF">RISINGSUN_114</name>
</gene>
<feature type="transmembrane region" description="Helical" evidence="1">
    <location>
        <begin position="7"/>
        <end position="25"/>
    </location>
</feature>
<dbReference type="Proteomes" id="UP000225553">
    <property type="component" value="Segment"/>
</dbReference>
<keyword evidence="1" id="KW-0812">Transmembrane</keyword>